<name>A0A9K3NUJ9_HELAN</name>
<sequence length="62" mass="7368">MFKLLLGMSYFFMIYGNKLVAFFLYEVLHADGDEELLNLVCFARIDVDRRNRDTLDLEELTE</sequence>
<dbReference type="Gramene" id="mRNA:HanXRQr2_Chr03g0103361">
    <property type="protein sequence ID" value="mRNA:HanXRQr2_Chr03g0103361"/>
    <property type="gene ID" value="HanXRQr2_Chr03g0103361"/>
</dbReference>
<gene>
    <name evidence="1" type="ORF">HanXRQr2_Chr03g0103361</name>
</gene>
<dbReference type="Proteomes" id="UP000215914">
    <property type="component" value="Unassembled WGS sequence"/>
</dbReference>
<protein>
    <submittedName>
        <fullName evidence="1">Uncharacterized protein</fullName>
    </submittedName>
</protein>
<accession>A0A9K3NUJ9</accession>
<dbReference type="EMBL" id="MNCJ02000318">
    <property type="protein sequence ID" value="KAF5813832.1"/>
    <property type="molecule type" value="Genomic_DNA"/>
</dbReference>
<evidence type="ECO:0000313" key="2">
    <source>
        <dbReference type="Proteomes" id="UP000215914"/>
    </source>
</evidence>
<organism evidence="1 2">
    <name type="scientific">Helianthus annuus</name>
    <name type="common">Common sunflower</name>
    <dbReference type="NCBI Taxonomy" id="4232"/>
    <lineage>
        <taxon>Eukaryota</taxon>
        <taxon>Viridiplantae</taxon>
        <taxon>Streptophyta</taxon>
        <taxon>Embryophyta</taxon>
        <taxon>Tracheophyta</taxon>
        <taxon>Spermatophyta</taxon>
        <taxon>Magnoliopsida</taxon>
        <taxon>eudicotyledons</taxon>
        <taxon>Gunneridae</taxon>
        <taxon>Pentapetalae</taxon>
        <taxon>asterids</taxon>
        <taxon>campanulids</taxon>
        <taxon>Asterales</taxon>
        <taxon>Asteraceae</taxon>
        <taxon>Asteroideae</taxon>
        <taxon>Heliantheae alliance</taxon>
        <taxon>Heliantheae</taxon>
        <taxon>Helianthus</taxon>
    </lineage>
</organism>
<reference evidence="1" key="1">
    <citation type="journal article" date="2017" name="Nature">
        <title>The sunflower genome provides insights into oil metabolism, flowering and Asterid evolution.</title>
        <authorList>
            <person name="Badouin H."/>
            <person name="Gouzy J."/>
            <person name="Grassa C.J."/>
            <person name="Murat F."/>
            <person name="Staton S.E."/>
            <person name="Cottret L."/>
            <person name="Lelandais-Briere C."/>
            <person name="Owens G.L."/>
            <person name="Carrere S."/>
            <person name="Mayjonade B."/>
            <person name="Legrand L."/>
            <person name="Gill N."/>
            <person name="Kane N.C."/>
            <person name="Bowers J.E."/>
            <person name="Hubner S."/>
            <person name="Bellec A."/>
            <person name="Berard A."/>
            <person name="Berges H."/>
            <person name="Blanchet N."/>
            <person name="Boniface M.C."/>
            <person name="Brunel D."/>
            <person name="Catrice O."/>
            <person name="Chaidir N."/>
            <person name="Claudel C."/>
            <person name="Donnadieu C."/>
            <person name="Faraut T."/>
            <person name="Fievet G."/>
            <person name="Helmstetter N."/>
            <person name="King M."/>
            <person name="Knapp S.J."/>
            <person name="Lai Z."/>
            <person name="Le Paslier M.C."/>
            <person name="Lippi Y."/>
            <person name="Lorenzon L."/>
            <person name="Mandel J.R."/>
            <person name="Marage G."/>
            <person name="Marchand G."/>
            <person name="Marquand E."/>
            <person name="Bret-Mestries E."/>
            <person name="Morien E."/>
            <person name="Nambeesan S."/>
            <person name="Nguyen T."/>
            <person name="Pegot-Espagnet P."/>
            <person name="Pouilly N."/>
            <person name="Raftis F."/>
            <person name="Sallet E."/>
            <person name="Schiex T."/>
            <person name="Thomas J."/>
            <person name="Vandecasteele C."/>
            <person name="Vares D."/>
            <person name="Vear F."/>
            <person name="Vautrin S."/>
            <person name="Crespi M."/>
            <person name="Mangin B."/>
            <person name="Burke J.M."/>
            <person name="Salse J."/>
            <person name="Munos S."/>
            <person name="Vincourt P."/>
            <person name="Rieseberg L.H."/>
            <person name="Langlade N.B."/>
        </authorList>
    </citation>
    <scope>NUCLEOTIDE SEQUENCE</scope>
    <source>
        <tissue evidence="1">Leaves</tissue>
    </source>
</reference>
<reference evidence="1" key="2">
    <citation type="submission" date="2020-06" db="EMBL/GenBank/DDBJ databases">
        <title>Helianthus annuus Genome sequencing and assembly Release 2.</title>
        <authorList>
            <person name="Gouzy J."/>
            <person name="Langlade N."/>
            <person name="Munos S."/>
        </authorList>
    </citation>
    <scope>NUCLEOTIDE SEQUENCE</scope>
    <source>
        <tissue evidence="1">Leaves</tissue>
    </source>
</reference>
<proteinExistence type="predicted"/>
<evidence type="ECO:0000313" key="1">
    <source>
        <dbReference type="EMBL" id="KAF5813832.1"/>
    </source>
</evidence>
<dbReference type="AlphaFoldDB" id="A0A9K3NUJ9"/>
<keyword evidence="2" id="KW-1185">Reference proteome</keyword>
<comment type="caution">
    <text evidence="1">The sequence shown here is derived from an EMBL/GenBank/DDBJ whole genome shotgun (WGS) entry which is preliminary data.</text>
</comment>